<evidence type="ECO:0000259" key="2">
    <source>
        <dbReference type="Pfam" id="PF05378"/>
    </source>
</evidence>
<dbReference type="GO" id="GO:0017168">
    <property type="term" value="F:5-oxoprolinase (ATP-hydrolyzing) activity"/>
    <property type="evidence" value="ECO:0007669"/>
    <property type="project" value="TreeGrafter"/>
</dbReference>
<dbReference type="Pfam" id="PF05378">
    <property type="entry name" value="Hydant_A_N"/>
    <property type="match status" value="1"/>
</dbReference>
<dbReference type="InterPro" id="IPR045079">
    <property type="entry name" value="Oxoprolinase-like"/>
</dbReference>
<dbReference type="SUPFAM" id="SSF53067">
    <property type="entry name" value="Actin-like ATPase domain"/>
    <property type="match status" value="1"/>
</dbReference>
<feature type="domain" description="Hydantoinase/oxoprolinase N-terminal" evidence="2">
    <location>
        <begin position="5"/>
        <end position="158"/>
    </location>
</feature>
<evidence type="ECO:0000259" key="1">
    <source>
        <dbReference type="Pfam" id="PF01968"/>
    </source>
</evidence>
<dbReference type="PANTHER" id="PTHR11365:SF2">
    <property type="entry name" value="5-OXOPROLINASE"/>
    <property type="match status" value="1"/>
</dbReference>
<dbReference type="EMBL" id="JAOSHN010000001">
    <property type="protein sequence ID" value="MCU7376996.1"/>
    <property type="molecule type" value="Genomic_DNA"/>
</dbReference>
<dbReference type="GO" id="GO:0006749">
    <property type="term" value="P:glutathione metabolic process"/>
    <property type="evidence" value="ECO:0007669"/>
    <property type="project" value="TreeGrafter"/>
</dbReference>
<comment type="caution">
    <text evidence="3">The sequence shown here is derived from an EMBL/GenBank/DDBJ whole genome shotgun (WGS) entry which is preliminary data.</text>
</comment>
<organism evidence="3 4">
    <name type="scientific">Hominibacterium faecale</name>
    <dbReference type="NCBI Taxonomy" id="2839743"/>
    <lineage>
        <taxon>Bacteria</taxon>
        <taxon>Bacillati</taxon>
        <taxon>Bacillota</taxon>
        <taxon>Clostridia</taxon>
        <taxon>Peptostreptococcales</taxon>
        <taxon>Anaerovoracaceae</taxon>
        <taxon>Hominibacterium</taxon>
    </lineage>
</organism>
<accession>A0A9J6QNK1</accession>
<dbReference type="GO" id="GO:0005829">
    <property type="term" value="C:cytosol"/>
    <property type="evidence" value="ECO:0007669"/>
    <property type="project" value="TreeGrafter"/>
</dbReference>
<keyword evidence="4" id="KW-1185">Reference proteome</keyword>
<dbReference type="Proteomes" id="UP001065549">
    <property type="component" value="Unassembled WGS sequence"/>
</dbReference>
<protein>
    <submittedName>
        <fullName evidence="3">Hydantoinase/oxoprolinase family protein</fullName>
    </submittedName>
</protein>
<dbReference type="RefSeq" id="WP_253020530.1">
    <property type="nucleotide sequence ID" value="NZ_JAOSHN010000001.1"/>
</dbReference>
<proteinExistence type="predicted"/>
<evidence type="ECO:0000313" key="3">
    <source>
        <dbReference type="EMBL" id="MCU7376996.1"/>
    </source>
</evidence>
<dbReference type="AlphaFoldDB" id="A0A9J6QNK1"/>
<name>A0A9J6QNK1_9FIRM</name>
<evidence type="ECO:0000313" key="4">
    <source>
        <dbReference type="Proteomes" id="UP001065549"/>
    </source>
</evidence>
<dbReference type="Pfam" id="PF01968">
    <property type="entry name" value="Hydantoinase_A"/>
    <property type="match status" value="1"/>
</dbReference>
<dbReference type="InterPro" id="IPR008040">
    <property type="entry name" value="Hydant_A_N"/>
</dbReference>
<reference evidence="3" key="1">
    <citation type="submission" date="2022-09" db="EMBL/GenBank/DDBJ databases">
        <title>Culturomic study of gut microbiota in children with autism spectrum disorder.</title>
        <authorList>
            <person name="Efimov B.A."/>
            <person name="Chaplin A.V."/>
            <person name="Sokolova S.R."/>
            <person name="Pikina A.P."/>
            <person name="Korzhanova M."/>
            <person name="Belova V."/>
            <person name="Korostin D."/>
        </authorList>
    </citation>
    <scope>NUCLEOTIDE SEQUENCE</scope>
    <source>
        <strain evidence="3">ASD5510</strain>
    </source>
</reference>
<dbReference type="InterPro" id="IPR002821">
    <property type="entry name" value="Hydantoinase_A"/>
</dbReference>
<dbReference type="PANTHER" id="PTHR11365">
    <property type="entry name" value="5-OXOPROLINASE RELATED"/>
    <property type="match status" value="1"/>
</dbReference>
<feature type="domain" description="Hydantoinase A/oxoprolinase" evidence="1">
    <location>
        <begin position="178"/>
        <end position="320"/>
    </location>
</feature>
<sequence length="650" mass="70841">MSFILGMDTGGTYTDGVIVNSSERKIVCKAKALTTKEDLTIGIKNCIDNLDFDKMEDISLVSLSTTLATNAIVEGRGASVGLIYMGTELDEDVPAEIAAKVKGRFDIMGRLQEDPDPKEVREALSKMKGRVDALAVSGYASVRNPKHEKEIKRIADEVLGVPVVCAHQLTSALGFYHRTITAVLNGRLIPIIDGLLKSTKKVLHEKNIYAAIMIVKGDGTLMTEAMAKERPIDTILSGPAASVIGGLALTGKRDGLVLDMGGTTTDIANVSEGSVKIKKDGARVGGWRTRVKAVEISTFGLGGDSRIYLDKKGNVQIGPQKVWPLCVIGMEYPQLVHELQSFKRVGELKTYSQQEADCFMYVGGQLAKDAPAHEKKILEKLQGGPHSLTYLARAIGEDPETIDLTPLVESGILARISVTPTDILHVQGKYNQWNRDLSQAGVEILARRKEMPVGKFVKMVENAIHTKLAMTCIQSAADFEGEDFTFTESPEAMFLIEAALRKDRGVLLSPRFHLSKPIVAIGAPACAWTYDAGKLLNAKVIVPQDADVANAYGAAVGKVTATVELLISLDEDQYILNTPWERFIYGSKDEAMFYAIHEGRKYIEHQLMDAGCNTWSIEEKPSDIMVETKENEPKVYMGTKMVITGAGSAF</sequence>
<dbReference type="InterPro" id="IPR043129">
    <property type="entry name" value="ATPase_NBD"/>
</dbReference>
<gene>
    <name evidence="3" type="ORF">OBO34_01365</name>
</gene>